<evidence type="ECO:0000256" key="1">
    <source>
        <dbReference type="SAM" id="MobiDB-lite"/>
    </source>
</evidence>
<evidence type="ECO:0000313" key="3">
    <source>
        <dbReference type="Proteomes" id="UP001583193"/>
    </source>
</evidence>
<reference evidence="2 3" key="1">
    <citation type="journal article" date="2024" name="IMA Fungus">
        <title>IMA Genome - F19 : A genome assembly and annotation guide to empower mycologists, including annotated draft genome sequences of Ceratocystis pirilliformis, Diaporthe australafricana, Fusarium ophioides, Paecilomyces lecythidis, and Sporothrix stenoceras.</title>
        <authorList>
            <person name="Aylward J."/>
            <person name="Wilson A.M."/>
            <person name="Visagie C.M."/>
            <person name="Spraker J."/>
            <person name="Barnes I."/>
            <person name="Buitendag C."/>
            <person name="Ceriani C."/>
            <person name="Del Mar Angel L."/>
            <person name="du Plessis D."/>
            <person name="Fuchs T."/>
            <person name="Gasser K."/>
            <person name="Kramer D."/>
            <person name="Li W."/>
            <person name="Munsamy K."/>
            <person name="Piso A."/>
            <person name="Price J.L."/>
            <person name="Sonnekus B."/>
            <person name="Thomas C."/>
            <person name="van der Nest A."/>
            <person name="van Dijk A."/>
            <person name="van Heerden A."/>
            <person name="van Vuuren N."/>
            <person name="Yilmaz N."/>
            <person name="Duong T.A."/>
            <person name="van der Merwe N.A."/>
            <person name="Wingfield M.J."/>
            <person name="Wingfield B.D."/>
        </authorList>
    </citation>
    <scope>NUCLEOTIDE SEQUENCE [LARGE SCALE GENOMIC DNA]</scope>
    <source>
        <strain evidence="2 3">CMW 18167</strain>
    </source>
</reference>
<proteinExistence type="predicted"/>
<name>A0ABR3WQD6_9EURO</name>
<evidence type="ECO:0008006" key="4">
    <source>
        <dbReference type="Google" id="ProtNLM"/>
    </source>
</evidence>
<organism evidence="2 3">
    <name type="scientific">Paecilomyces lecythidis</name>
    <dbReference type="NCBI Taxonomy" id="3004212"/>
    <lineage>
        <taxon>Eukaryota</taxon>
        <taxon>Fungi</taxon>
        <taxon>Dikarya</taxon>
        <taxon>Ascomycota</taxon>
        <taxon>Pezizomycotina</taxon>
        <taxon>Eurotiomycetes</taxon>
        <taxon>Eurotiomycetidae</taxon>
        <taxon>Eurotiales</taxon>
        <taxon>Thermoascaceae</taxon>
        <taxon>Paecilomyces</taxon>
    </lineage>
</organism>
<sequence>MDILPPPDYPPVQPSRYPQIPTRTPPSTLEKVHASCVRGDIQQFREILDSQSSSSEGFNICDFYAIMIEAIKRADAQFIKELLHRGLPMDPLYALEAVKVKGKYALKVFLQNGWDINQTMSELKPPVLG</sequence>
<gene>
    <name evidence="2" type="ORF">Plec18167_009325</name>
</gene>
<dbReference type="Proteomes" id="UP001583193">
    <property type="component" value="Unassembled WGS sequence"/>
</dbReference>
<accession>A0ABR3WQD6</accession>
<feature type="region of interest" description="Disordered" evidence="1">
    <location>
        <begin position="1"/>
        <end position="29"/>
    </location>
</feature>
<keyword evidence="3" id="KW-1185">Reference proteome</keyword>
<protein>
    <recommendedName>
        <fullName evidence="4">Ankyrin repeat protein</fullName>
    </recommendedName>
</protein>
<dbReference type="EMBL" id="JAVDPF010000058">
    <property type="protein sequence ID" value="KAL1865604.1"/>
    <property type="molecule type" value="Genomic_DNA"/>
</dbReference>
<comment type="caution">
    <text evidence="2">The sequence shown here is derived from an EMBL/GenBank/DDBJ whole genome shotgun (WGS) entry which is preliminary data.</text>
</comment>
<evidence type="ECO:0000313" key="2">
    <source>
        <dbReference type="EMBL" id="KAL1865604.1"/>
    </source>
</evidence>
<feature type="compositionally biased region" description="Pro residues" evidence="1">
    <location>
        <begin position="1"/>
        <end position="13"/>
    </location>
</feature>